<protein>
    <submittedName>
        <fullName evidence="1">Uncharacterized protein</fullName>
    </submittedName>
</protein>
<dbReference type="AlphaFoldDB" id="Q8TJG7"/>
<proteinExistence type="predicted"/>
<dbReference type="EMBL" id="AE010299">
    <property type="protein sequence ID" value="AAM07168.1"/>
    <property type="molecule type" value="Genomic_DNA"/>
</dbReference>
<reference evidence="1 2" key="1">
    <citation type="journal article" date="2002" name="Genome Res.">
        <title>The genome of Methanosarcina acetivorans reveals extensive metabolic and physiological diversity.</title>
        <authorList>
            <person name="Galagan J.E."/>
            <person name="Nusbaum C."/>
            <person name="Roy A."/>
            <person name="Endrizzi M.G."/>
            <person name="Macdonald P."/>
            <person name="FitzHugh W."/>
            <person name="Calvo S."/>
            <person name="Engels R."/>
            <person name="Smirnov S."/>
            <person name="Atnoor D."/>
            <person name="Brown A."/>
            <person name="Allen N."/>
            <person name="Naylor J."/>
            <person name="Stange-Thomann N."/>
            <person name="DeArellano K."/>
            <person name="Johnson R."/>
            <person name="Linton L."/>
            <person name="McEwan P."/>
            <person name="McKernan K."/>
            <person name="Talamas J."/>
            <person name="Tirrell A."/>
            <person name="Ye W."/>
            <person name="Zimmer A."/>
            <person name="Barber R.D."/>
            <person name="Cann I."/>
            <person name="Graham D.E."/>
            <person name="Grahame D.A."/>
            <person name="Guss A."/>
            <person name="Hedderich R."/>
            <person name="Ingram-Smith C."/>
            <person name="Kuettner C.H."/>
            <person name="Krzycki J.A."/>
            <person name="Leigh J.A."/>
            <person name="Li W."/>
            <person name="Liu J."/>
            <person name="Mukhopadhyay B."/>
            <person name="Reeve J.N."/>
            <person name="Smith K."/>
            <person name="Springer T.A."/>
            <person name="Umayam L.A."/>
            <person name="White O."/>
            <person name="White R.H."/>
            <person name="de Macario E.C."/>
            <person name="Ferry J.G."/>
            <person name="Jarrell K.F."/>
            <person name="Jing H."/>
            <person name="Macario A.J.L."/>
            <person name="Paulsen I."/>
            <person name="Pritchett M."/>
            <person name="Sowers K.R."/>
            <person name="Swanson R.V."/>
            <person name="Zinder S.H."/>
            <person name="Lander E."/>
            <person name="Metcalf W.W."/>
            <person name="Birren B."/>
        </authorList>
    </citation>
    <scope>NUCLEOTIDE SEQUENCE [LARGE SCALE GENOMIC DNA]</scope>
    <source>
        <strain evidence="2">ATCC 35395 / DSM 2834 / JCM 12185 / C2A</strain>
    </source>
</reference>
<keyword evidence="2" id="KW-1185">Reference proteome</keyword>
<evidence type="ECO:0000313" key="2">
    <source>
        <dbReference type="Proteomes" id="UP000002487"/>
    </source>
</evidence>
<dbReference type="EnsemblBacteria" id="AAM07168">
    <property type="protein sequence ID" value="AAM07168"/>
    <property type="gene ID" value="MA_3817"/>
</dbReference>
<name>Q8TJG7_METAC</name>
<dbReference type="KEGG" id="mac:MA_3817"/>
<dbReference type="HOGENOM" id="CLU_1709110_0_0_2"/>
<dbReference type="STRING" id="188937.MA_3817"/>
<gene>
    <name evidence="1" type="ordered locus">MA_3817</name>
</gene>
<dbReference type="InParanoid" id="Q8TJG7"/>
<accession>Q8TJG7</accession>
<evidence type="ECO:0000313" key="1">
    <source>
        <dbReference type="EMBL" id="AAM07168.1"/>
    </source>
</evidence>
<organism evidence="1 2">
    <name type="scientific">Methanosarcina acetivorans (strain ATCC 35395 / DSM 2834 / JCM 12185 / C2A)</name>
    <dbReference type="NCBI Taxonomy" id="188937"/>
    <lineage>
        <taxon>Archaea</taxon>
        <taxon>Methanobacteriati</taxon>
        <taxon>Methanobacteriota</taxon>
        <taxon>Stenosarchaea group</taxon>
        <taxon>Methanomicrobia</taxon>
        <taxon>Methanosarcinales</taxon>
        <taxon>Methanosarcinaceae</taxon>
        <taxon>Methanosarcina</taxon>
    </lineage>
</organism>
<sequence>MGGLLMVTPFKGIQAPNNDVVMGGEEPLEYLTAEGATIKPGHHVKKGSTDDLITPGDASGNSIGWAGYGKAGVFKPTDTTTAYAAGDLVPVHEKPGLPVKAWLASGETVVKGQPLKPAANGELAAATVGTDDIIARAAEDASGNVQFMIKSMI</sequence>
<dbReference type="Proteomes" id="UP000002487">
    <property type="component" value="Chromosome"/>
</dbReference>